<dbReference type="InterPro" id="IPR017938">
    <property type="entry name" value="Riboflavin_synthase-like_b-brl"/>
</dbReference>
<dbReference type="InterPro" id="IPR037117">
    <property type="entry name" value="Dihydroorotate_DH_ele_sf"/>
</dbReference>
<evidence type="ECO:0000313" key="13">
    <source>
        <dbReference type="Proteomes" id="UP000649075"/>
    </source>
</evidence>
<comment type="caution">
    <text evidence="12">The sequence shown here is derived from an EMBL/GenBank/DDBJ whole genome shotgun (WGS) entry which is preliminary data.</text>
</comment>
<dbReference type="Gene3D" id="3.40.50.80">
    <property type="entry name" value="Nucleotide-binding domain of ferredoxin-NADP reductase (FNR) module"/>
    <property type="match status" value="1"/>
</dbReference>
<dbReference type="CDD" id="cd06218">
    <property type="entry name" value="DHOD_e_trans"/>
    <property type="match status" value="1"/>
</dbReference>
<evidence type="ECO:0000256" key="7">
    <source>
        <dbReference type="ARBA" id="ARBA00022982"/>
    </source>
</evidence>
<dbReference type="PIRSF" id="PIRSF006816">
    <property type="entry name" value="Cyc3_hyd_g"/>
    <property type="match status" value="1"/>
</dbReference>
<keyword evidence="5" id="KW-0479">Metal-binding</keyword>
<evidence type="ECO:0000256" key="3">
    <source>
        <dbReference type="ARBA" id="ARBA00022630"/>
    </source>
</evidence>
<dbReference type="InterPro" id="IPR050353">
    <property type="entry name" value="PyrK_electron_transfer"/>
</dbReference>
<dbReference type="Gene3D" id="2.40.30.10">
    <property type="entry name" value="Translation factors"/>
    <property type="match status" value="1"/>
</dbReference>
<dbReference type="SUPFAM" id="SSF52343">
    <property type="entry name" value="Ferredoxin reductase-like, C-terminal NADP-linked domain"/>
    <property type="match status" value="1"/>
</dbReference>
<dbReference type="InterPro" id="IPR001433">
    <property type="entry name" value="OxRdtase_FAD/NAD-bd"/>
</dbReference>
<sequence>MKWGNSMQEFAKILSNVKIANDIWKMELKTGLAKTAKPGQFIEITVPGFYLRRPISISEIKEDVLVIIYKVLGEGTLKMTELEGKLDIFGPLGNGFPIEDKEEVLLIGGGVGVPPLYETAKQYLSKDARVTVVLGANDAGSVFYVDEFKALGCDVYVATMDGSLGTKGTALDAIKENNVTCPFVLSCGPLPMLKAINEQYSEGYISLEARMACGLGACMGCVVKDVEGHSLRVCKDGPVFEMRKVAL</sequence>
<dbReference type="Gene3D" id="2.10.240.10">
    <property type="entry name" value="Dihydroorotate dehydrogenase, electron transfer subunit"/>
    <property type="match status" value="1"/>
</dbReference>
<name>A0ABR7KKS1_9FIRM</name>
<keyword evidence="13" id="KW-1185">Reference proteome</keyword>
<dbReference type="PANTHER" id="PTHR43513">
    <property type="entry name" value="DIHYDROOROTATE DEHYDROGENASE B (NAD(+)), ELECTRON TRANSFER SUBUNIT"/>
    <property type="match status" value="1"/>
</dbReference>
<dbReference type="PROSITE" id="PS51384">
    <property type="entry name" value="FAD_FR"/>
    <property type="match status" value="1"/>
</dbReference>
<keyword evidence="3" id="KW-0285">Flavoprotein</keyword>
<dbReference type="Pfam" id="PF00175">
    <property type="entry name" value="NAD_binding_1"/>
    <property type="match status" value="1"/>
</dbReference>
<dbReference type="InterPro" id="IPR012165">
    <property type="entry name" value="Cyt_c3_hydrogenase_gsu"/>
</dbReference>
<keyword evidence="7" id="KW-0249">Electron transport</keyword>
<dbReference type="EMBL" id="JACRWH010000084">
    <property type="protein sequence ID" value="MBC6013339.1"/>
    <property type="molecule type" value="Genomic_DNA"/>
</dbReference>
<evidence type="ECO:0000256" key="6">
    <source>
        <dbReference type="ARBA" id="ARBA00022827"/>
    </source>
</evidence>
<keyword evidence="2" id="KW-0813">Transport</keyword>
<keyword evidence="6" id="KW-0274">FAD</keyword>
<dbReference type="PANTHER" id="PTHR43513:SF3">
    <property type="entry name" value="DIHYDROOROTATE DEHYDROGENASE B (NAD(+)), ELECTRON TRANSFER SUBUNIT-RELATED"/>
    <property type="match status" value="1"/>
</dbReference>
<evidence type="ECO:0000259" key="11">
    <source>
        <dbReference type="PROSITE" id="PS51384"/>
    </source>
</evidence>
<dbReference type="InterPro" id="IPR019480">
    <property type="entry name" value="Dihydroorotate_DH_Fe-S-bd"/>
</dbReference>
<evidence type="ECO:0000256" key="10">
    <source>
        <dbReference type="ARBA" id="ARBA00034078"/>
    </source>
</evidence>
<dbReference type="InterPro" id="IPR039261">
    <property type="entry name" value="FNR_nucleotide-bd"/>
</dbReference>
<dbReference type="SUPFAM" id="SSF63380">
    <property type="entry name" value="Riboflavin synthase domain-like"/>
    <property type="match status" value="1"/>
</dbReference>
<gene>
    <name evidence="12" type="ORF">H8911_11670</name>
</gene>
<proteinExistence type="inferred from homology"/>
<evidence type="ECO:0000256" key="1">
    <source>
        <dbReference type="ARBA" id="ARBA00006422"/>
    </source>
</evidence>
<organism evidence="12 13">
    <name type="scientific">Holdemanella hominis</name>
    <dbReference type="NCBI Taxonomy" id="2764327"/>
    <lineage>
        <taxon>Bacteria</taxon>
        <taxon>Bacillati</taxon>
        <taxon>Bacillota</taxon>
        <taxon>Erysipelotrichia</taxon>
        <taxon>Erysipelotrichales</taxon>
        <taxon>Erysipelotrichaceae</taxon>
        <taxon>Holdemanella</taxon>
    </lineage>
</organism>
<evidence type="ECO:0000256" key="5">
    <source>
        <dbReference type="ARBA" id="ARBA00022723"/>
    </source>
</evidence>
<keyword evidence="4" id="KW-0001">2Fe-2S</keyword>
<comment type="cofactor">
    <cofactor evidence="10">
        <name>[2Fe-2S] cluster</name>
        <dbReference type="ChEBI" id="CHEBI:190135"/>
    </cofactor>
</comment>
<reference evidence="12 13" key="1">
    <citation type="submission" date="2020-08" db="EMBL/GenBank/DDBJ databases">
        <authorList>
            <person name="Liu C."/>
            <person name="Sun Q."/>
        </authorList>
    </citation>
    <scope>NUCLEOTIDE SEQUENCE [LARGE SCALE GENOMIC DNA]</scope>
    <source>
        <strain evidence="12 13">L34</strain>
    </source>
</reference>
<evidence type="ECO:0000256" key="9">
    <source>
        <dbReference type="ARBA" id="ARBA00023014"/>
    </source>
</evidence>
<evidence type="ECO:0000256" key="8">
    <source>
        <dbReference type="ARBA" id="ARBA00023004"/>
    </source>
</evidence>
<dbReference type="Proteomes" id="UP000649075">
    <property type="component" value="Unassembled WGS sequence"/>
</dbReference>
<dbReference type="Pfam" id="PF10418">
    <property type="entry name" value="DHODB_Fe-S_bind"/>
    <property type="match status" value="1"/>
</dbReference>
<keyword evidence="9" id="KW-0411">Iron-sulfur</keyword>
<feature type="domain" description="FAD-binding FR-type" evidence="11">
    <location>
        <begin position="6"/>
        <end position="98"/>
    </location>
</feature>
<comment type="similarity">
    <text evidence="1">Belongs to the PyrK family.</text>
</comment>
<dbReference type="InterPro" id="IPR017927">
    <property type="entry name" value="FAD-bd_FR_type"/>
</dbReference>
<evidence type="ECO:0000313" key="12">
    <source>
        <dbReference type="EMBL" id="MBC6013339.1"/>
    </source>
</evidence>
<accession>A0ABR7KKS1</accession>
<evidence type="ECO:0000256" key="2">
    <source>
        <dbReference type="ARBA" id="ARBA00022448"/>
    </source>
</evidence>
<evidence type="ECO:0000256" key="4">
    <source>
        <dbReference type="ARBA" id="ARBA00022714"/>
    </source>
</evidence>
<protein>
    <submittedName>
        <fullName evidence="12">Dihydroorotate dehydrogenase electron transfer subunit</fullName>
    </submittedName>
</protein>
<keyword evidence="8" id="KW-0408">Iron</keyword>